<dbReference type="Proteomes" id="UP001221142">
    <property type="component" value="Unassembled WGS sequence"/>
</dbReference>
<proteinExistence type="predicted"/>
<keyword evidence="2" id="KW-1185">Reference proteome</keyword>
<reference evidence="1" key="1">
    <citation type="submission" date="2023-03" db="EMBL/GenBank/DDBJ databases">
        <title>Massive genome expansion in bonnet fungi (Mycena s.s.) driven by repeated elements and novel gene families across ecological guilds.</title>
        <authorList>
            <consortium name="Lawrence Berkeley National Laboratory"/>
            <person name="Harder C.B."/>
            <person name="Miyauchi S."/>
            <person name="Viragh M."/>
            <person name="Kuo A."/>
            <person name="Thoen E."/>
            <person name="Andreopoulos B."/>
            <person name="Lu D."/>
            <person name="Skrede I."/>
            <person name="Drula E."/>
            <person name="Henrissat B."/>
            <person name="Morin E."/>
            <person name="Kohler A."/>
            <person name="Barry K."/>
            <person name="LaButti K."/>
            <person name="Morin E."/>
            <person name="Salamov A."/>
            <person name="Lipzen A."/>
            <person name="Mereny Z."/>
            <person name="Hegedus B."/>
            <person name="Baldrian P."/>
            <person name="Stursova M."/>
            <person name="Weitz H."/>
            <person name="Taylor A."/>
            <person name="Grigoriev I.V."/>
            <person name="Nagy L.G."/>
            <person name="Martin F."/>
            <person name="Kauserud H."/>
        </authorList>
    </citation>
    <scope>NUCLEOTIDE SEQUENCE</scope>
    <source>
        <strain evidence="1">9284</strain>
    </source>
</reference>
<accession>A0AAD7FVQ2</accession>
<gene>
    <name evidence="1" type="ORF">FB45DRAFT_905930</name>
</gene>
<dbReference type="AlphaFoldDB" id="A0AAD7FVQ2"/>
<comment type="caution">
    <text evidence="1">The sequence shown here is derived from an EMBL/GenBank/DDBJ whole genome shotgun (WGS) entry which is preliminary data.</text>
</comment>
<protein>
    <submittedName>
        <fullName evidence="1">Uncharacterized protein</fullName>
    </submittedName>
</protein>
<organism evidence="1 2">
    <name type="scientific">Roridomyces roridus</name>
    <dbReference type="NCBI Taxonomy" id="1738132"/>
    <lineage>
        <taxon>Eukaryota</taxon>
        <taxon>Fungi</taxon>
        <taxon>Dikarya</taxon>
        <taxon>Basidiomycota</taxon>
        <taxon>Agaricomycotina</taxon>
        <taxon>Agaricomycetes</taxon>
        <taxon>Agaricomycetidae</taxon>
        <taxon>Agaricales</taxon>
        <taxon>Marasmiineae</taxon>
        <taxon>Mycenaceae</taxon>
        <taxon>Roridomyces</taxon>
    </lineage>
</organism>
<dbReference type="EMBL" id="JARKIF010000005">
    <property type="protein sequence ID" value="KAJ7639527.1"/>
    <property type="molecule type" value="Genomic_DNA"/>
</dbReference>
<name>A0AAD7FVQ2_9AGAR</name>
<sequence length="394" mass="45131">MLAQELIDIIVDEVAHTDDLRPVRDHTALKACSLTARAFRVRSQRRLFQSLTLKSPNIDHVCVGFIQNPTLASYVRDFCLHLPHESFSQLLSSFFPLLKNLDRLFIQFERQSFAWRQSPAQLVFPAELIQLLSLPTLRCFGLQNCSYLSFSVMRYATRSFEEVVLVHVDGRDDKACPLMGEASLSNDIPALKRLLLQPPSTFRSFFLHEESASILKHLRDIEFRLGDYERPPSADSDIPLKLMSIPHLSVDVDVFWTAAHCSRLLYFPKMPHIRVLTLKSRTSQLHIAESLQCLALRLPTCMPNLEVLNFFFDSQTVDPTKPHYPEMDDALANLTFLREVNFITGANSYNRFYMVEDSLRGALPLASDAGLLRIKSSKIYSEATRRRPMYLFSS</sequence>
<evidence type="ECO:0000313" key="2">
    <source>
        <dbReference type="Proteomes" id="UP001221142"/>
    </source>
</evidence>
<evidence type="ECO:0000313" key="1">
    <source>
        <dbReference type="EMBL" id="KAJ7639527.1"/>
    </source>
</evidence>